<keyword evidence="2" id="KW-1185">Reference proteome</keyword>
<dbReference type="Proteomes" id="UP000054776">
    <property type="component" value="Unassembled WGS sequence"/>
</dbReference>
<accession>A0A0V1B1M4</accession>
<evidence type="ECO:0000313" key="2">
    <source>
        <dbReference type="Proteomes" id="UP000054776"/>
    </source>
</evidence>
<sequence length="93" mass="10805">MIQITLKRKALNANARSTKNEFQNFEFHFKALLQKKVNAKRSNFPPFRTIDHLLHSFPRIHIASLNGTLALRVSEFTHDKLQLCQHALSSQIH</sequence>
<organism evidence="1 2">
    <name type="scientific">Trichinella spiralis</name>
    <name type="common">Trichina worm</name>
    <dbReference type="NCBI Taxonomy" id="6334"/>
    <lineage>
        <taxon>Eukaryota</taxon>
        <taxon>Metazoa</taxon>
        <taxon>Ecdysozoa</taxon>
        <taxon>Nematoda</taxon>
        <taxon>Enoplea</taxon>
        <taxon>Dorylaimia</taxon>
        <taxon>Trichinellida</taxon>
        <taxon>Trichinellidae</taxon>
        <taxon>Trichinella</taxon>
    </lineage>
</organism>
<dbReference type="InParanoid" id="A0A0V1B1M4"/>
<proteinExistence type="predicted"/>
<dbReference type="OrthoDB" id="5925908at2759"/>
<gene>
    <name evidence="1" type="ORF">T01_6931</name>
</gene>
<protein>
    <submittedName>
        <fullName evidence="1">Uncharacterized protein</fullName>
    </submittedName>
</protein>
<dbReference type="EMBL" id="JYDH01000129">
    <property type="protein sequence ID" value="KRY30894.1"/>
    <property type="molecule type" value="Genomic_DNA"/>
</dbReference>
<comment type="caution">
    <text evidence="1">The sequence shown here is derived from an EMBL/GenBank/DDBJ whole genome shotgun (WGS) entry which is preliminary data.</text>
</comment>
<name>A0A0V1B1M4_TRISP</name>
<dbReference type="AlphaFoldDB" id="A0A0V1B1M4"/>
<evidence type="ECO:0000313" key="1">
    <source>
        <dbReference type="EMBL" id="KRY30894.1"/>
    </source>
</evidence>
<reference evidence="1 2" key="1">
    <citation type="submission" date="2015-01" db="EMBL/GenBank/DDBJ databases">
        <title>Evolution of Trichinella species and genotypes.</title>
        <authorList>
            <person name="Korhonen P.K."/>
            <person name="Edoardo P."/>
            <person name="Giuseppe L.R."/>
            <person name="Gasser R.B."/>
        </authorList>
    </citation>
    <scope>NUCLEOTIDE SEQUENCE [LARGE SCALE GENOMIC DNA]</scope>
    <source>
        <strain evidence="1">ISS3</strain>
    </source>
</reference>